<evidence type="ECO:0000313" key="4">
    <source>
        <dbReference type="EMBL" id="MFC4494710.1"/>
    </source>
</evidence>
<accession>A0ABV9A4Q3</accession>
<dbReference type="PANTHER" id="PTHR33677">
    <property type="entry name" value="TRANSCRIPTIONAL REPRESSOR FRMR-RELATED"/>
    <property type="match status" value="1"/>
</dbReference>
<dbReference type="EMBL" id="JBHSFH010000005">
    <property type="protein sequence ID" value="MFC4494710.1"/>
    <property type="molecule type" value="Genomic_DNA"/>
</dbReference>
<proteinExistence type="inferred from homology"/>
<evidence type="ECO:0000256" key="3">
    <source>
        <dbReference type="SAM" id="MobiDB-lite"/>
    </source>
</evidence>
<evidence type="ECO:0000256" key="2">
    <source>
        <dbReference type="ARBA" id="ARBA00023008"/>
    </source>
</evidence>
<evidence type="ECO:0000313" key="5">
    <source>
        <dbReference type="Proteomes" id="UP001595997"/>
    </source>
</evidence>
<organism evidence="4 5">
    <name type="scientific">Streptomyces ovatisporus</name>
    <dbReference type="NCBI Taxonomy" id="1128682"/>
    <lineage>
        <taxon>Bacteria</taxon>
        <taxon>Bacillati</taxon>
        <taxon>Actinomycetota</taxon>
        <taxon>Actinomycetes</taxon>
        <taxon>Kitasatosporales</taxon>
        <taxon>Streptomycetaceae</taxon>
        <taxon>Streptomyces</taxon>
    </lineage>
</organism>
<comment type="caution">
    <text evidence="4">The sequence shown here is derived from an EMBL/GenBank/DDBJ whole genome shotgun (WGS) entry which is preliminary data.</text>
</comment>
<dbReference type="InterPro" id="IPR003735">
    <property type="entry name" value="Metal_Tscrpt_repr"/>
</dbReference>
<dbReference type="Gene3D" id="1.20.58.1000">
    <property type="entry name" value="Metal-sensitive repressor, helix protomer"/>
    <property type="match status" value="1"/>
</dbReference>
<dbReference type="Pfam" id="PF02583">
    <property type="entry name" value="Trns_repr_metal"/>
    <property type="match status" value="1"/>
</dbReference>
<name>A0ABV9A4Q3_9ACTN</name>
<dbReference type="Proteomes" id="UP001595997">
    <property type="component" value="Unassembled WGS sequence"/>
</dbReference>
<dbReference type="PANTHER" id="PTHR33677:SF3">
    <property type="entry name" value="COPPER-SENSING TRANSCRIPTIONAL REPRESSOR RICR"/>
    <property type="match status" value="1"/>
</dbReference>
<protein>
    <submittedName>
        <fullName evidence="4">Metal-sensitive transcriptional regulator</fullName>
    </submittedName>
</protein>
<keyword evidence="2" id="KW-0186">Copper</keyword>
<gene>
    <name evidence="4" type="ORF">ACFPA8_11265</name>
</gene>
<comment type="similarity">
    <text evidence="1">Belongs to the CsoR family.</text>
</comment>
<dbReference type="CDD" id="cd10148">
    <property type="entry name" value="CsoR-like_DUF156"/>
    <property type="match status" value="1"/>
</dbReference>
<keyword evidence="5" id="KW-1185">Reference proteome</keyword>
<reference evidence="5" key="1">
    <citation type="journal article" date="2019" name="Int. J. Syst. Evol. Microbiol.">
        <title>The Global Catalogue of Microorganisms (GCM) 10K type strain sequencing project: providing services to taxonomists for standard genome sequencing and annotation.</title>
        <authorList>
            <consortium name="The Broad Institute Genomics Platform"/>
            <consortium name="The Broad Institute Genome Sequencing Center for Infectious Disease"/>
            <person name="Wu L."/>
            <person name="Ma J."/>
        </authorList>
    </citation>
    <scope>NUCLEOTIDE SEQUENCE [LARGE SCALE GENOMIC DNA]</scope>
    <source>
        <strain evidence="5">CGMCC 4.7357</strain>
    </source>
</reference>
<evidence type="ECO:0000256" key="1">
    <source>
        <dbReference type="ARBA" id="ARBA00005428"/>
    </source>
</evidence>
<feature type="region of interest" description="Disordered" evidence="3">
    <location>
        <begin position="1"/>
        <end position="35"/>
    </location>
</feature>
<dbReference type="InterPro" id="IPR038390">
    <property type="entry name" value="Metal_Tscrpt_repr_sf"/>
</dbReference>
<sequence>MTTAGATDDRSTATGDDPCAAHATTGEHGYTKDKDAHLKRLRRIEGQVRGLQRMVEEDVYCIDVLTQVSASTKALQSFALQLLQEHLRHCVAHAAKEGGEEMDEKVEEATAAVARLLRT</sequence>
<dbReference type="RefSeq" id="WP_386446182.1">
    <property type="nucleotide sequence ID" value="NZ_JBHSFH010000005.1"/>
</dbReference>